<gene>
    <name evidence="3" type="ORF">KC19_5G155600</name>
</gene>
<sequence length="729" mass="79776">MEEEGLSIDLVTTEHLLKAGLSPPEAGVFYNQLQSILSEGGQSKPSIWQRISQDILRPERPFPLHQLMYYSIYRDWDTAKLGPPLAWIPTPEFARETNLGRLLESKGREILGKRYCCPTESLLELQRWSVEHPEQYFPLVWDEQSVMFHQQPRCFLDTSNKADPGGVWVPGAHLNAAECCLTARGSKTDSSIAIVHRNEGEDDLPVGKVTLSQLRANVSRVANALEALGFKEGDAVAIDMPMNVHAVTAYLAIILAGCVVVSVPDSFVANEIALRIRLSKAKAIFTQDIIRRGGKELPLYSRVIEARAPRAIVIPADGKASSLALRDGDMLWDEFVGQADHLSRPNEYKAVVQSMDSYMNILFSSGTTGEPKAIPWTHHTPLRCAADAWAHLDVRRGDVICWPTNLGWIVGPMILYAALLNGATLALYNGSPLGRGFGKFVQDANVVVLGTVPSLVRTWKASGCMGNLDWSSIRAFGSSGETSSVDDDLWLSARAGYKPVLECCGGTELGAMFLAGNLVQPQAFAAFSTPGMTCQVMMLDGSSNLYPDEAACTGELVLNPHIFGASSTLLNADHHKVYYEGMPLFNGKPLRRHGDIFQKFHGGFYRARGRADDTMNLGGIKTGAVEIEQVCNKAHKSVLETAAIAVQPPGGGPEELVIAAVLKPGSNLSNKELQKLFSSCIVSNLNPLFKVKTVAVFPEFPRTASNKLLRRVLRVECAKLLYPVRHSRL</sequence>
<dbReference type="InterPro" id="IPR045851">
    <property type="entry name" value="AMP-bd_C_sf"/>
</dbReference>
<protein>
    <recommendedName>
        <fullName evidence="2">AMP-dependent synthetase/ligase domain-containing protein</fullName>
    </recommendedName>
</protein>
<comment type="caution">
    <text evidence="3">The sequence shown here is derived from an EMBL/GenBank/DDBJ whole genome shotgun (WGS) entry which is preliminary data.</text>
</comment>
<reference evidence="3" key="1">
    <citation type="submission" date="2020-06" db="EMBL/GenBank/DDBJ databases">
        <title>WGS assembly of Ceratodon purpureus strain R40.</title>
        <authorList>
            <person name="Carey S.B."/>
            <person name="Jenkins J."/>
            <person name="Shu S."/>
            <person name="Lovell J.T."/>
            <person name="Sreedasyam A."/>
            <person name="Maumus F."/>
            <person name="Tiley G.P."/>
            <person name="Fernandez-Pozo N."/>
            <person name="Barry K."/>
            <person name="Chen C."/>
            <person name="Wang M."/>
            <person name="Lipzen A."/>
            <person name="Daum C."/>
            <person name="Saski C.A."/>
            <person name="Payton A.C."/>
            <person name="Mcbreen J.C."/>
            <person name="Conrad R.E."/>
            <person name="Kollar L.M."/>
            <person name="Olsson S."/>
            <person name="Huttunen S."/>
            <person name="Landis J.B."/>
            <person name="Wickett N.J."/>
            <person name="Johnson M.G."/>
            <person name="Rensing S.A."/>
            <person name="Grimwood J."/>
            <person name="Schmutz J."/>
            <person name="Mcdaniel S.F."/>
        </authorList>
    </citation>
    <scope>NUCLEOTIDE SEQUENCE</scope>
    <source>
        <strain evidence="3">R40</strain>
    </source>
</reference>
<keyword evidence="1" id="KW-0472">Membrane</keyword>
<keyword evidence="4" id="KW-1185">Reference proteome</keyword>
<dbReference type="InterPro" id="IPR020845">
    <property type="entry name" value="AMP-binding_CS"/>
</dbReference>
<evidence type="ECO:0000313" key="3">
    <source>
        <dbReference type="EMBL" id="KAG0577434.1"/>
    </source>
</evidence>
<dbReference type="AlphaFoldDB" id="A0A8T0I1V9"/>
<dbReference type="Proteomes" id="UP000822688">
    <property type="component" value="Chromosome 5"/>
</dbReference>
<keyword evidence="1" id="KW-0812">Transmembrane</keyword>
<evidence type="ECO:0000259" key="2">
    <source>
        <dbReference type="Pfam" id="PF00501"/>
    </source>
</evidence>
<dbReference type="Gene3D" id="3.40.50.12780">
    <property type="entry name" value="N-terminal domain of ligase-like"/>
    <property type="match status" value="1"/>
</dbReference>
<proteinExistence type="predicted"/>
<dbReference type="SUPFAM" id="SSF56801">
    <property type="entry name" value="Acetyl-CoA synthetase-like"/>
    <property type="match status" value="1"/>
</dbReference>
<dbReference type="PANTHER" id="PTHR44378:SF1">
    <property type="entry name" value="ACYL-ACTIVATING ENZYME 18, PEROXISOMAL-RELATED"/>
    <property type="match status" value="1"/>
</dbReference>
<dbReference type="Pfam" id="PF00501">
    <property type="entry name" value="AMP-binding"/>
    <property type="match status" value="1"/>
</dbReference>
<dbReference type="PROSITE" id="PS00455">
    <property type="entry name" value="AMP_BINDING"/>
    <property type="match status" value="1"/>
</dbReference>
<name>A0A8T0I1V9_CERPU</name>
<evidence type="ECO:0000256" key="1">
    <source>
        <dbReference type="SAM" id="Phobius"/>
    </source>
</evidence>
<feature type="transmembrane region" description="Helical" evidence="1">
    <location>
        <begin position="406"/>
        <end position="428"/>
    </location>
</feature>
<dbReference type="PANTHER" id="PTHR44378">
    <property type="entry name" value="ACYL-ACTIVATING ENZYME 17, PEROXISOMAL-RELATED"/>
    <property type="match status" value="1"/>
</dbReference>
<feature type="domain" description="AMP-dependent synthetase/ligase" evidence="2">
    <location>
        <begin position="208"/>
        <end position="558"/>
    </location>
</feature>
<dbReference type="Gene3D" id="3.30.300.30">
    <property type="match status" value="1"/>
</dbReference>
<dbReference type="EMBL" id="CM026425">
    <property type="protein sequence ID" value="KAG0577434.1"/>
    <property type="molecule type" value="Genomic_DNA"/>
</dbReference>
<keyword evidence="1" id="KW-1133">Transmembrane helix</keyword>
<accession>A0A8T0I1V9</accession>
<organism evidence="3 4">
    <name type="scientific">Ceratodon purpureus</name>
    <name type="common">Fire moss</name>
    <name type="synonym">Dicranum purpureum</name>
    <dbReference type="NCBI Taxonomy" id="3225"/>
    <lineage>
        <taxon>Eukaryota</taxon>
        <taxon>Viridiplantae</taxon>
        <taxon>Streptophyta</taxon>
        <taxon>Embryophyta</taxon>
        <taxon>Bryophyta</taxon>
        <taxon>Bryophytina</taxon>
        <taxon>Bryopsida</taxon>
        <taxon>Dicranidae</taxon>
        <taxon>Pseudoditrichales</taxon>
        <taxon>Ditrichaceae</taxon>
        <taxon>Ceratodon</taxon>
    </lineage>
</organism>
<evidence type="ECO:0000313" key="4">
    <source>
        <dbReference type="Proteomes" id="UP000822688"/>
    </source>
</evidence>
<dbReference type="InterPro" id="IPR000873">
    <property type="entry name" value="AMP-dep_synth/lig_dom"/>
</dbReference>
<dbReference type="InterPro" id="IPR042099">
    <property type="entry name" value="ANL_N_sf"/>
</dbReference>